<evidence type="ECO:0000313" key="1">
    <source>
        <dbReference type="EMBL" id="KAJ8051021.1"/>
    </source>
</evidence>
<evidence type="ECO:0000313" key="2">
    <source>
        <dbReference type="Proteomes" id="UP001152320"/>
    </source>
</evidence>
<gene>
    <name evidence="1" type="ORF">HOLleu_04434</name>
</gene>
<organism evidence="1 2">
    <name type="scientific">Holothuria leucospilota</name>
    <name type="common">Black long sea cucumber</name>
    <name type="synonym">Mertensiothuria leucospilota</name>
    <dbReference type="NCBI Taxonomy" id="206669"/>
    <lineage>
        <taxon>Eukaryota</taxon>
        <taxon>Metazoa</taxon>
        <taxon>Echinodermata</taxon>
        <taxon>Eleutherozoa</taxon>
        <taxon>Echinozoa</taxon>
        <taxon>Holothuroidea</taxon>
        <taxon>Aspidochirotacea</taxon>
        <taxon>Aspidochirotida</taxon>
        <taxon>Holothuriidae</taxon>
        <taxon>Holothuria</taxon>
    </lineage>
</organism>
<proteinExistence type="predicted"/>
<dbReference type="AlphaFoldDB" id="A0A9Q1CTU7"/>
<protein>
    <submittedName>
        <fullName evidence="1">Uncharacterized protein</fullName>
    </submittedName>
</protein>
<dbReference type="EMBL" id="JAIZAY010000001">
    <property type="protein sequence ID" value="KAJ8051021.1"/>
    <property type="molecule type" value="Genomic_DNA"/>
</dbReference>
<accession>A0A9Q1CTU7</accession>
<comment type="caution">
    <text evidence="1">The sequence shown here is derived from an EMBL/GenBank/DDBJ whole genome shotgun (WGS) entry which is preliminary data.</text>
</comment>
<sequence>MKVHSTGSRYYNASILSTLPFNLRFSLRLNSAQYPGPLSHIYARGAMYFSYIFL</sequence>
<name>A0A9Q1CTU7_HOLLE</name>
<dbReference type="Proteomes" id="UP001152320">
    <property type="component" value="Chromosome 1"/>
</dbReference>
<reference evidence="1" key="1">
    <citation type="submission" date="2021-10" db="EMBL/GenBank/DDBJ databases">
        <title>Tropical sea cucumber genome reveals ecological adaptation and Cuvierian tubules defense mechanism.</title>
        <authorList>
            <person name="Chen T."/>
        </authorList>
    </citation>
    <scope>NUCLEOTIDE SEQUENCE</scope>
    <source>
        <strain evidence="1">Nanhai2018</strain>
        <tissue evidence="1">Muscle</tissue>
    </source>
</reference>
<keyword evidence="2" id="KW-1185">Reference proteome</keyword>